<accession>A0ABX3G7J4</accession>
<evidence type="ECO:0000313" key="2">
    <source>
        <dbReference type="EMBL" id="OLZ67358.1"/>
    </source>
</evidence>
<dbReference type="RefSeq" id="WP_076044136.1">
    <property type="nucleotide sequence ID" value="NZ_MQUR01000026.1"/>
</dbReference>
<name>A0ABX3G7J4_9ACTN</name>
<dbReference type="EMBL" id="MQUR01000026">
    <property type="protein sequence ID" value="OLZ67358.1"/>
    <property type="molecule type" value="Genomic_DNA"/>
</dbReference>
<evidence type="ECO:0000259" key="1">
    <source>
        <dbReference type="Pfam" id="PF04149"/>
    </source>
</evidence>
<comment type="caution">
    <text evidence="2">The sequence shown here is derived from an EMBL/GenBank/DDBJ whole genome shotgun (WGS) entry which is preliminary data.</text>
</comment>
<organism evidence="2 3">
    <name type="scientific">Streptomyces amritsarensis</name>
    <dbReference type="NCBI Taxonomy" id="681158"/>
    <lineage>
        <taxon>Bacteria</taxon>
        <taxon>Bacillati</taxon>
        <taxon>Actinomycetota</taxon>
        <taxon>Actinomycetes</taxon>
        <taxon>Kitasatosporales</taxon>
        <taxon>Streptomycetaceae</taxon>
        <taxon>Streptomyces</taxon>
    </lineage>
</organism>
<gene>
    <name evidence="2" type="ORF">AVW11_14190</name>
</gene>
<sequence length="67" mass="6896">MASSRTDLNAARWRTSSYTNSDGGTCVEVADGVAGLVPVRDSKRPDGGVVVVSAAAWVPFVASLRAS</sequence>
<dbReference type="InterPro" id="IPR007278">
    <property type="entry name" value="DUF397"/>
</dbReference>
<feature type="domain" description="DUF397" evidence="1">
    <location>
        <begin position="11"/>
        <end position="65"/>
    </location>
</feature>
<evidence type="ECO:0000313" key="3">
    <source>
        <dbReference type="Proteomes" id="UP000187151"/>
    </source>
</evidence>
<keyword evidence="3" id="KW-1185">Reference proteome</keyword>
<protein>
    <submittedName>
        <fullName evidence="2">DUF397 domain-containing protein</fullName>
    </submittedName>
</protein>
<proteinExistence type="predicted"/>
<dbReference type="Pfam" id="PF04149">
    <property type="entry name" value="DUF397"/>
    <property type="match status" value="1"/>
</dbReference>
<reference evidence="2 3" key="1">
    <citation type="submission" date="2016-01" db="EMBL/GenBank/DDBJ databases">
        <title>Streptomyces amritsarensis strain MTCC 11845 genome sequencing and assembly.</title>
        <authorList>
            <person name="Sharma D."/>
            <person name="Nair G.R."/>
            <person name="Kaur G."/>
            <person name="Manhas R.K."/>
            <person name="Mayilraj S."/>
        </authorList>
    </citation>
    <scope>NUCLEOTIDE SEQUENCE [LARGE SCALE GENOMIC DNA]</scope>
    <source>
        <strain evidence="2 3">MTCC 11845</strain>
    </source>
</reference>
<dbReference type="Proteomes" id="UP000187151">
    <property type="component" value="Unassembled WGS sequence"/>
</dbReference>